<accession>A0AAV2GKB3</accession>
<reference evidence="1 2" key="1">
    <citation type="submission" date="2024-04" db="EMBL/GenBank/DDBJ databases">
        <authorList>
            <person name="Fracassetti M."/>
        </authorList>
    </citation>
    <scope>NUCLEOTIDE SEQUENCE [LARGE SCALE GENOMIC DNA]</scope>
</reference>
<evidence type="ECO:0000313" key="1">
    <source>
        <dbReference type="EMBL" id="CAL1409910.1"/>
    </source>
</evidence>
<proteinExistence type="predicted"/>
<keyword evidence="2" id="KW-1185">Reference proteome</keyword>
<gene>
    <name evidence="1" type="ORF">LTRI10_LOCUS49369</name>
</gene>
<dbReference type="Proteomes" id="UP001497516">
    <property type="component" value="Chromosome 9"/>
</dbReference>
<sequence length="132" mass="14461">MNFAHIDTNRRSPPLQQFRHRHSILPPFDHAAATVLPGVSIQTRDNYLIPPPTGVRASTILIPLERRRRQWCGGGDDGGPAPCHPMAQMIATRFPFISSLSFSTAGGLALEAEPNDTVLEAGQMIKEIPALR</sequence>
<evidence type="ECO:0000313" key="2">
    <source>
        <dbReference type="Proteomes" id="UP001497516"/>
    </source>
</evidence>
<name>A0AAV2GKB3_9ROSI</name>
<organism evidence="1 2">
    <name type="scientific">Linum trigynum</name>
    <dbReference type="NCBI Taxonomy" id="586398"/>
    <lineage>
        <taxon>Eukaryota</taxon>
        <taxon>Viridiplantae</taxon>
        <taxon>Streptophyta</taxon>
        <taxon>Embryophyta</taxon>
        <taxon>Tracheophyta</taxon>
        <taxon>Spermatophyta</taxon>
        <taxon>Magnoliopsida</taxon>
        <taxon>eudicotyledons</taxon>
        <taxon>Gunneridae</taxon>
        <taxon>Pentapetalae</taxon>
        <taxon>rosids</taxon>
        <taxon>fabids</taxon>
        <taxon>Malpighiales</taxon>
        <taxon>Linaceae</taxon>
        <taxon>Linum</taxon>
    </lineage>
</organism>
<protein>
    <submittedName>
        <fullName evidence="1">Uncharacterized protein</fullName>
    </submittedName>
</protein>
<dbReference type="AlphaFoldDB" id="A0AAV2GKB3"/>
<dbReference type="EMBL" id="OZ034822">
    <property type="protein sequence ID" value="CAL1409910.1"/>
    <property type="molecule type" value="Genomic_DNA"/>
</dbReference>